<feature type="domain" description="Glucose/Sorbosone dehydrogenase" evidence="3">
    <location>
        <begin position="46"/>
        <end position="374"/>
    </location>
</feature>
<sequence>MIQLRTFSCTLALASLLAGACGNPTTAATFDSEQQSFRLTPVVSDLDQPWGFAFLPDGGLLITEKSGDLRRVRDGELLAEPISGLPDNIAAIGQGGLLDVVLDPDFADNRRIYFSYAGEGEGGYGTEVARGRLVDNALEDVEVIFRALPKSDGGRHFGSRLQFTSDGMLYISLGDRGIKDQAQDRSTHPGSLIRIHPDGRVPDDNPLVDADGARPEIYTYGNRNMQGMTLHPETGQLWTNEHGPQGGDELNLMQAGNNYGWPVITYGVNYGTGTQIGEGTHKEGLEQPVHYWDPSIATSGLAFYAGDAFPEWQGDAFVGSLKFGFIARLELNEDFEVTGEERLLEGTLERVRAIRQGPDGLLYVLDEAKGELLRIEPAS</sequence>
<dbReference type="InterPro" id="IPR011041">
    <property type="entry name" value="Quinoprot_gluc/sorb_DH_b-prop"/>
</dbReference>
<feature type="signal peptide" evidence="2">
    <location>
        <begin position="1"/>
        <end position="20"/>
    </location>
</feature>
<gene>
    <name evidence="4" type="ORF">J2T55_000737</name>
</gene>
<organism evidence="4 5">
    <name type="scientific">Methylohalomonas lacus</name>
    <dbReference type="NCBI Taxonomy" id="398773"/>
    <lineage>
        <taxon>Bacteria</taxon>
        <taxon>Pseudomonadati</taxon>
        <taxon>Pseudomonadota</taxon>
        <taxon>Gammaproteobacteria</taxon>
        <taxon>Methylohalomonadales</taxon>
        <taxon>Methylohalomonadaceae</taxon>
        <taxon>Methylohalomonas</taxon>
    </lineage>
</organism>
<name>A0AAE3HK90_9GAMM</name>
<evidence type="ECO:0000256" key="1">
    <source>
        <dbReference type="SAM" id="MobiDB-lite"/>
    </source>
</evidence>
<dbReference type="AlphaFoldDB" id="A0AAE3HK90"/>
<protein>
    <submittedName>
        <fullName evidence="4">Glucose/arabinose dehydrogenase</fullName>
    </submittedName>
</protein>
<evidence type="ECO:0000259" key="3">
    <source>
        <dbReference type="Pfam" id="PF07995"/>
    </source>
</evidence>
<dbReference type="PROSITE" id="PS51257">
    <property type="entry name" value="PROKAR_LIPOPROTEIN"/>
    <property type="match status" value="1"/>
</dbReference>
<keyword evidence="5" id="KW-1185">Reference proteome</keyword>
<dbReference type="Gene3D" id="2.120.10.30">
    <property type="entry name" value="TolB, C-terminal domain"/>
    <property type="match status" value="1"/>
</dbReference>
<accession>A0AAE3HK90</accession>
<dbReference type="RefSeq" id="WP_259054303.1">
    <property type="nucleotide sequence ID" value="NZ_JANUCT010000004.1"/>
</dbReference>
<evidence type="ECO:0000256" key="2">
    <source>
        <dbReference type="SAM" id="SignalP"/>
    </source>
</evidence>
<dbReference type="InterPro" id="IPR011042">
    <property type="entry name" value="6-blade_b-propeller_TolB-like"/>
</dbReference>
<dbReference type="PANTHER" id="PTHR19328">
    <property type="entry name" value="HEDGEHOG-INTERACTING PROTEIN"/>
    <property type="match status" value="1"/>
</dbReference>
<reference evidence="4" key="1">
    <citation type="submission" date="2022-08" db="EMBL/GenBank/DDBJ databases">
        <title>Genomic Encyclopedia of Type Strains, Phase III (KMG-III): the genomes of soil and plant-associated and newly described type strains.</title>
        <authorList>
            <person name="Whitman W."/>
        </authorList>
    </citation>
    <scope>NUCLEOTIDE SEQUENCE</scope>
    <source>
        <strain evidence="4">HMT 1</strain>
    </source>
</reference>
<dbReference type="InterPro" id="IPR012938">
    <property type="entry name" value="Glc/Sorbosone_DH"/>
</dbReference>
<proteinExistence type="predicted"/>
<dbReference type="EMBL" id="JANUCT010000004">
    <property type="protein sequence ID" value="MCS3902733.1"/>
    <property type="molecule type" value="Genomic_DNA"/>
</dbReference>
<evidence type="ECO:0000313" key="5">
    <source>
        <dbReference type="Proteomes" id="UP001204445"/>
    </source>
</evidence>
<comment type="caution">
    <text evidence="4">The sequence shown here is derived from an EMBL/GenBank/DDBJ whole genome shotgun (WGS) entry which is preliminary data.</text>
</comment>
<dbReference type="SUPFAM" id="SSF50952">
    <property type="entry name" value="Soluble quinoprotein glucose dehydrogenase"/>
    <property type="match status" value="1"/>
</dbReference>
<dbReference type="Pfam" id="PF07995">
    <property type="entry name" value="GSDH"/>
    <property type="match status" value="1"/>
</dbReference>
<dbReference type="Proteomes" id="UP001204445">
    <property type="component" value="Unassembled WGS sequence"/>
</dbReference>
<keyword evidence="2" id="KW-0732">Signal</keyword>
<dbReference type="PANTHER" id="PTHR19328:SF75">
    <property type="entry name" value="ALDOSE SUGAR DEHYDROGENASE YLII"/>
    <property type="match status" value="1"/>
</dbReference>
<feature type="chain" id="PRO_5042170095" evidence="2">
    <location>
        <begin position="21"/>
        <end position="379"/>
    </location>
</feature>
<evidence type="ECO:0000313" key="4">
    <source>
        <dbReference type="EMBL" id="MCS3902733.1"/>
    </source>
</evidence>
<feature type="region of interest" description="Disordered" evidence="1">
    <location>
        <begin position="181"/>
        <end position="210"/>
    </location>
</feature>